<proteinExistence type="predicted"/>
<protein>
    <submittedName>
        <fullName evidence="2">Uncharacterized protein</fullName>
    </submittedName>
</protein>
<accession>A0A7J5ZEZ3</accession>
<dbReference type="EMBL" id="JAAKFY010000003">
    <property type="protein sequence ID" value="KAF3859207.1"/>
    <property type="molecule type" value="Genomic_DNA"/>
</dbReference>
<evidence type="ECO:0000313" key="3">
    <source>
        <dbReference type="Proteomes" id="UP000518266"/>
    </source>
</evidence>
<dbReference type="SUPFAM" id="SSF90250">
    <property type="entry name" value="Troponin coil-coiled subunits"/>
    <property type="match status" value="1"/>
</dbReference>
<evidence type="ECO:0000256" key="1">
    <source>
        <dbReference type="SAM" id="MobiDB-lite"/>
    </source>
</evidence>
<feature type="region of interest" description="Disordered" evidence="1">
    <location>
        <begin position="46"/>
        <end position="95"/>
    </location>
</feature>
<organism evidence="2 3">
    <name type="scientific">Dissostichus mawsoni</name>
    <name type="common">Antarctic cod</name>
    <dbReference type="NCBI Taxonomy" id="36200"/>
    <lineage>
        <taxon>Eukaryota</taxon>
        <taxon>Metazoa</taxon>
        <taxon>Chordata</taxon>
        <taxon>Craniata</taxon>
        <taxon>Vertebrata</taxon>
        <taxon>Euteleostomi</taxon>
        <taxon>Actinopterygii</taxon>
        <taxon>Neopterygii</taxon>
        <taxon>Teleostei</taxon>
        <taxon>Neoteleostei</taxon>
        <taxon>Acanthomorphata</taxon>
        <taxon>Eupercaria</taxon>
        <taxon>Perciformes</taxon>
        <taxon>Notothenioidei</taxon>
        <taxon>Nototheniidae</taxon>
        <taxon>Dissostichus</taxon>
    </lineage>
</organism>
<feature type="compositionally biased region" description="Basic and acidic residues" evidence="1">
    <location>
        <begin position="54"/>
        <end position="78"/>
    </location>
</feature>
<dbReference type="Proteomes" id="UP000518266">
    <property type="component" value="Unassembled WGS sequence"/>
</dbReference>
<sequence>MLFVSGIKVQNHRSHLHNFWVSGARQTRSHESQRGGKAEVEDYGFSQALPQDASPHKTCEDLEKERQDREEEKARYLGEKLPPLQLSGIPLTNYK</sequence>
<keyword evidence="3" id="KW-1185">Reference proteome</keyword>
<reference evidence="2 3" key="1">
    <citation type="submission" date="2020-03" db="EMBL/GenBank/DDBJ databases">
        <title>Dissostichus mawsoni Genome sequencing and assembly.</title>
        <authorList>
            <person name="Park H."/>
        </authorList>
    </citation>
    <scope>NUCLEOTIDE SEQUENCE [LARGE SCALE GENOMIC DNA]</scope>
    <source>
        <strain evidence="2">DM0001</strain>
        <tissue evidence="2">Muscle</tissue>
    </source>
</reference>
<gene>
    <name evidence="2" type="ORF">F7725_021606</name>
</gene>
<dbReference type="AlphaFoldDB" id="A0A7J5ZEZ3"/>
<evidence type="ECO:0000313" key="2">
    <source>
        <dbReference type="EMBL" id="KAF3859207.1"/>
    </source>
</evidence>
<dbReference type="InterPro" id="IPR038077">
    <property type="entry name" value="Troponin_sf"/>
</dbReference>
<name>A0A7J5ZEZ3_DISMA</name>
<comment type="caution">
    <text evidence="2">The sequence shown here is derived from an EMBL/GenBank/DDBJ whole genome shotgun (WGS) entry which is preliminary data.</text>
</comment>